<protein>
    <recommendedName>
        <fullName evidence="5">Exodeoxyribonuclease 7 large subunit</fullName>
        <ecNumber evidence="5">3.1.11.6</ecNumber>
    </recommendedName>
</protein>
<evidence type="ECO:0000256" key="1">
    <source>
        <dbReference type="ARBA" id="ARBA00022490"/>
    </source>
</evidence>
<evidence type="ECO:0000256" key="2">
    <source>
        <dbReference type="ARBA" id="ARBA00022722"/>
    </source>
</evidence>
<keyword evidence="9" id="KW-1185">Reference proteome</keyword>
<name>A0ABS9UNB8_9BACT</name>
<dbReference type="RefSeq" id="WP_241274631.1">
    <property type="nucleotide sequence ID" value="NZ_JAKZGS010000005.1"/>
</dbReference>
<feature type="domain" description="OB-fold nucleic acid binding" evidence="7">
    <location>
        <begin position="6"/>
        <end position="111"/>
    </location>
</feature>
<evidence type="ECO:0000313" key="9">
    <source>
        <dbReference type="Proteomes" id="UP001165488"/>
    </source>
</evidence>
<evidence type="ECO:0000259" key="7">
    <source>
        <dbReference type="Pfam" id="PF13742"/>
    </source>
</evidence>
<dbReference type="Pfam" id="PF13742">
    <property type="entry name" value="tRNA_anti_2"/>
    <property type="match status" value="1"/>
</dbReference>
<evidence type="ECO:0000256" key="4">
    <source>
        <dbReference type="ARBA" id="ARBA00022839"/>
    </source>
</evidence>
<comment type="catalytic activity">
    <reaction evidence="5">
        <text>Exonucleolytic cleavage in either 5'- to 3'- or 3'- to 5'-direction to yield nucleoside 5'-phosphates.</text>
        <dbReference type="EC" id="3.1.11.6"/>
    </reaction>
</comment>
<dbReference type="Pfam" id="PF02601">
    <property type="entry name" value="Exonuc_VII_L"/>
    <property type="match status" value="1"/>
</dbReference>
<sequence>MQQAISLLDLNNIIRDSLENNLSPSYWVVAEIGELKLAPQGHAYLELVEKNGNQVKAKIRANVWQYTFRTVSGKFKATTGQDVRAGMKILALATVTFHELYGISLNIKDIDPNFTLGERARIRQEIIDRLTAEGMMALNKRFDLPSVPQRVAVISSQSAAGYGDFVQQLQSNRYGYQVHFKLFQAILQGTEAAKTMIKALEQIEEESQDIGFDMVVIIRGGGAQMDLDCFDDFHLAMSIAKYPIPVITGIGHERDETIADLVAHTKVKTPTAAAEFILSGFMGFEENLLTNLKKIERNVSQRLVWEERRLTESQSRIKNANSIRINRSFELLEQKKKTILQFSSNTLKMEVFKVENFEATIKKDFKTKLQSAANNLSSLEKSIQNLNPLSFLKKGYTRSEIDGKPIHQSELKEGMEMVTFSHIQKIKSTITKIEENGKQ</sequence>
<dbReference type="EC" id="3.1.11.6" evidence="5"/>
<evidence type="ECO:0000313" key="8">
    <source>
        <dbReference type="EMBL" id="MCH7398120.1"/>
    </source>
</evidence>
<keyword evidence="4 5" id="KW-0269">Exonuclease</keyword>
<organism evidence="8 9">
    <name type="scientific">Belliella calami</name>
    <dbReference type="NCBI Taxonomy" id="2923436"/>
    <lineage>
        <taxon>Bacteria</taxon>
        <taxon>Pseudomonadati</taxon>
        <taxon>Bacteroidota</taxon>
        <taxon>Cytophagia</taxon>
        <taxon>Cytophagales</taxon>
        <taxon>Cyclobacteriaceae</taxon>
        <taxon>Belliella</taxon>
    </lineage>
</organism>
<reference evidence="8" key="1">
    <citation type="submission" date="2022-03" db="EMBL/GenBank/DDBJ databases">
        <title>De novo assembled genomes of Belliella spp. (Cyclobacteriaceae) strains.</title>
        <authorList>
            <person name="Szabo A."/>
            <person name="Korponai K."/>
            <person name="Felfoldi T."/>
        </authorList>
    </citation>
    <scope>NUCLEOTIDE SEQUENCE</scope>
    <source>
        <strain evidence="8">DSM 107340</strain>
    </source>
</reference>
<accession>A0ABS9UNB8</accession>
<proteinExistence type="inferred from homology"/>
<keyword evidence="3 5" id="KW-0378">Hydrolase</keyword>
<dbReference type="EMBL" id="JAKZGS010000005">
    <property type="protein sequence ID" value="MCH7398120.1"/>
    <property type="molecule type" value="Genomic_DNA"/>
</dbReference>
<evidence type="ECO:0000256" key="3">
    <source>
        <dbReference type="ARBA" id="ARBA00022801"/>
    </source>
</evidence>
<dbReference type="CDD" id="cd04489">
    <property type="entry name" value="ExoVII_LU_OBF"/>
    <property type="match status" value="1"/>
</dbReference>
<dbReference type="GO" id="GO:0008855">
    <property type="term" value="F:exodeoxyribonuclease VII activity"/>
    <property type="evidence" value="ECO:0007669"/>
    <property type="project" value="UniProtKB-EC"/>
</dbReference>
<dbReference type="InterPro" id="IPR003753">
    <property type="entry name" value="Exonuc_VII_L"/>
</dbReference>
<dbReference type="PANTHER" id="PTHR30008">
    <property type="entry name" value="EXODEOXYRIBONUCLEASE 7 LARGE SUBUNIT"/>
    <property type="match status" value="1"/>
</dbReference>
<dbReference type="Proteomes" id="UP001165488">
    <property type="component" value="Unassembled WGS sequence"/>
</dbReference>
<evidence type="ECO:0000259" key="6">
    <source>
        <dbReference type="Pfam" id="PF02601"/>
    </source>
</evidence>
<dbReference type="PANTHER" id="PTHR30008:SF0">
    <property type="entry name" value="EXODEOXYRIBONUCLEASE 7 LARGE SUBUNIT"/>
    <property type="match status" value="1"/>
</dbReference>
<dbReference type="InterPro" id="IPR025824">
    <property type="entry name" value="OB-fold_nuc-bd_dom"/>
</dbReference>
<feature type="domain" description="Exonuclease VII large subunit C-terminal" evidence="6">
    <location>
        <begin position="137"/>
        <end position="417"/>
    </location>
</feature>
<evidence type="ECO:0000256" key="5">
    <source>
        <dbReference type="RuleBase" id="RU004355"/>
    </source>
</evidence>
<keyword evidence="1" id="KW-0963">Cytoplasm</keyword>
<comment type="caution">
    <text evidence="8">The sequence shown here is derived from an EMBL/GenBank/DDBJ whole genome shotgun (WGS) entry which is preliminary data.</text>
</comment>
<comment type="subcellular location">
    <subcellularLocation>
        <location evidence="5">Cytoplasm</location>
    </subcellularLocation>
</comment>
<dbReference type="NCBIfam" id="TIGR00237">
    <property type="entry name" value="xseA"/>
    <property type="match status" value="1"/>
</dbReference>
<dbReference type="InterPro" id="IPR020579">
    <property type="entry name" value="Exonuc_VII_lsu_C"/>
</dbReference>
<keyword evidence="2 5" id="KW-0540">Nuclease</keyword>
<gene>
    <name evidence="8" type="primary">xseA</name>
    <name evidence="8" type="ORF">MM236_08980</name>
</gene>
<comment type="similarity">
    <text evidence="5">Belongs to the XseA family.</text>
</comment>